<dbReference type="Pfam" id="PF12652">
    <property type="entry name" value="CotJB"/>
    <property type="match status" value="1"/>
</dbReference>
<sequence>MNNFSCNNYNRPQMRPGCGCARPEVKPDMKPGCGCGRPEVKPDMRPDCGCGRPEVKPDMRPDCGCGRPGTRPDMRPGMQPGCGRPGMRPDMKPDCGCSQPQIRPERPCMRPEPRREARAEMRSGCGCQDNRPDQAELLNFINEVSFAVNDILLYLDTHPCDEEALAFYRENVAKRNAALKKYAKFFSPLTVDTADDAASDSWTWVTSPWPWEGGIF</sequence>
<evidence type="ECO:0000259" key="1">
    <source>
        <dbReference type="Pfam" id="PF12652"/>
    </source>
</evidence>
<evidence type="ECO:0000313" key="3">
    <source>
        <dbReference type="Proteomes" id="UP000245412"/>
    </source>
</evidence>
<accession>A0AB73T545</accession>
<dbReference type="EMBL" id="QGGY01000005">
    <property type="protein sequence ID" value="PWJ76208.1"/>
    <property type="molecule type" value="Genomic_DNA"/>
</dbReference>
<protein>
    <submittedName>
        <fullName evidence="2">CotJB protein</fullName>
    </submittedName>
</protein>
<gene>
    <name evidence="2" type="ORF">C7383_105245</name>
</gene>
<feature type="domain" description="Protein CotJB" evidence="1">
    <location>
        <begin position="136"/>
        <end position="212"/>
    </location>
</feature>
<comment type="caution">
    <text evidence="2">The sequence shown here is derived from an EMBL/GenBank/DDBJ whole genome shotgun (WGS) entry which is preliminary data.</text>
</comment>
<dbReference type="Proteomes" id="UP000245412">
    <property type="component" value="Unassembled WGS sequence"/>
</dbReference>
<evidence type="ECO:0000313" key="2">
    <source>
        <dbReference type="EMBL" id="PWJ76208.1"/>
    </source>
</evidence>
<dbReference type="AlphaFoldDB" id="A0AB73T545"/>
<dbReference type="InterPro" id="IPR024207">
    <property type="entry name" value="CotJB_dom"/>
</dbReference>
<dbReference type="RefSeq" id="WP_306812154.1">
    <property type="nucleotide sequence ID" value="NZ_CABJAT010000005.1"/>
</dbReference>
<proteinExistence type="predicted"/>
<reference evidence="2 3" key="1">
    <citation type="submission" date="2018-05" db="EMBL/GenBank/DDBJ databases">
        <authorList>
            <person name="Goeker M."/>
            <person name="Huntemann M."/>
            <person name="Clum A."/>
            <person name="Pillay M."/>
            <person name="Palaniappan K."/>
            <person name="Varghese N."/>
            <person name="Mikhailova N."/>
            <person name="Stamatis D."/>
            <person name="Reddy T."/>
            <person name="Daum C."/>
            <person name="Shapiro N."/>
            <person name="Ivanova N."/>
            <person name="Kyrpides N."/>
            <person name="Woyke T."/>
        </authorList>
    </citation>
    <scope>NUCLEOTIDE SEQUENCE [LARGE SCALE GENOMIC DNA]</scope>
    <source>
        <strain evidence="2 3">DSM 26524</strain>
    </source>
</reference>
<keyword evidence="3" id="KW-1185">Reference proteome</keyword>
<organism evidence="2 3">
    <name type="scientific">Murimonas intestini</name>
    <dbReference type="NCBI Taxonomy" id="1337051"/>
    <lineage>
        <taxon>Bacteria</taxon>
        <taxon>Bacillati</taxon>
        <taxon>Bacillota</taxon>
        <taxon>Clostridia</taxon>
        <taxon>Lachnospirales</taxon>
        <taxon>Lachnospiraceae</taxon>
        <taxon>Murimonas</taxon>
    </lineage>
</organism>
<name>A0AB73T545_9FIRM</name>